<evidence type="ECO:0000256" key="6">
    <source>
        <dbReference type="ARBA" id="ARBA00022840"/>
    </source>
</evidence>
<feature type="domain" description="Helicase C-terminal" evidence="11">
    <location>
        <begin position="1220"/>
        <end position="1386"/>
    </location>
</feature>
<dbReference type="SMART" id="SM00487">
    <property type="entry name" value="DEXDc"/>
    <property type="match status" value="1"/>
</dbReference>
<evidence type="ECO:0000256" key="3">
    <source>
        <dbReference type="ARBA" id="ARBA00022741"/>
    </source>
</evidence>
<dbReference type="InterPro" id="IPR001650">
    <property type="entry name" value="Helicase_C-like"/>
</dbReference>
<dbReference type="SMART" id="SM00490">
    <property type="entry name" value="HELICc"/>
    <property type="match status" value="1"/>
</dbReference>
<feature type="compositionally biased region" description="Basic residues" evidence="9">
    <location>
        <begin position="1585"/>
        <end position="1596"/>
    </location>
</feature>
<gene>
    <name evidence="12" type="ORF">HHI36_014717</name>
</gene>
<dbReference type="InterPro" id="IPR014001">
    <property type="entry name" value="Helicase_ATP-bd"/>
</dbReference>
<sequence length="1772" mass="202927">MTSDNLVDYLGSFLEKINYLTEVSHKKCRLLRNNLCPENGAAQCRDILEFCCTVRKNLKVFEEELIKEASIFNIMLENSESNTFDYTKNTVQRKKVLEDDLIISLKLGCFSKEEKIEHVTVEDIHAFCLDLKKFAENYGKETEYRNEPTSELSFEDPLTKDLLKILGDDSDQEAPCTSEQKDNEQKDNEQKDNELNDCITKILQKEKATDKSEITANFEDSEATQETEVIDPSSLLCTTVPCLSEPEKGVEVCAEVEEFHEETDSQSTQLDDSEVSNPEKFFKIDKGVDDSKKNDFLSSIGLTRTNNYDESQNVRQQLLGVLVEKSCWEVDNGEFAEVDRYSNMDVEKALRYLNESDSISDVESITSLGSDILLSSDIDENFTSASNQNSNVRNSPQKENVMQQSTSKQIEKENKKNRLESHKSVENLVSTGNITELEYTIIKNQSHDGIIKKCYIKIERFDLEKLLWLREERRKFVPKDCFVKLETLRLTRVSSDSETSSPSSTDCDSEIDRLCDLSNIEKERRYSTDSFSEEKRKCSRPIKRKRRNINCSGSETPDLSGYCTVSENELKKQRIGGIFDDEPNVKQEIYTALDPNELLTEIVCHTIHDSDSNSSSESGSNDEDDNVKKKSNLFPRRSNKEKESENEDKEYWRNDPLLKGSLGLPTDKRRTERPKKRKIRCSSDDNSDIDKKSEKKKRIHRRLDPTWESDNNSSSSSSGDEFETSFRRKRQANEMEDHDSDIEVVDNTDFPKPKKIDVDDELEKKPGRRNILSVLSNESLTQETQMATKEEEERVMRLEKRKQSRIVSEINTDDSLILDKASDGYQVTVDPVLSKRLYKHQVEGVKFMWDACYESVDTLMKNPGTGCILAHSMGLGKTFQVATLVHTLFRHSITNTDHVLVVCPLSTVSGWKKEFHECLKLAANKPLINIITIESSDGFDAKFGRIYRWKNKGGVLILGYEAFEKLTNIKRNNPSRVLYIRKALVNPGPDLIICDEGHLLKNGKTLRTKALMEIRTKRRIVLTGTPLQNNLKEYYHMVQFVKPNLLGTPHEFSRQFANPIMNGQYEDSLEADITVMKKRTHVLHRLLRQTVQRYEATELNKYLKNIKDYALFIQLHPVQELLYRSFIEMAKNRKIAKKKLNTFFSDYQISKYICSHPQLLYTMETQNARRKKTIKETDVISEEPEVQEIEGIPMGWWKNMCSDDVKTNIEFGTKLQVMMAIIEEAEIIGEKVLIFTSSLVELSSIEYFLKLKGTPSCPSWKPRRDYFRMDGTVAPSIRTKMCEIFNDKNNKTLRLFLMSHKVGGLGLNLVAANRVILLGANFNPSHDSQSVYRAYRFGQEKSVYIYRLLSMGTMEEKIYHRCVTKLAVASRVVDKYQIARHYKNLDLEDLYTVTVDLSLERSIPSKPDDDVLSNILLKFKCIHKYHQHQKLLENRPDEDLNEEDKRKAWEEFKSMGNATEKFNNSNTSRETELLNTVVSHVNLADPTDNIIPPTPAPVVPRKQFKAFHTTKKDFSNGRLPNPFVSNNASTFNNTSINQGLDKDLSNPFSQVNLANNHNPVINSLIDSHIGSNEILQNVSNNQLNSKKKTGKDKKKTTSIGPNPLVLSRSGKINNKKENFSTPGGSKPWRKSSSDDFQKPVKITKFPHHIAPTQKGYRISQMSKSSTSKPNNVHSQQTDSLPGNPNNSLASTAHLVSNDTNTETFLIDDDDDIIIIDTPEKRSSRLGLSVNDQRNRSIQETIESLNRNQVKVNTVPRKQTEKPIDDSLVIEIL</sequence>
<evidence type="ECO:0000256" key="8">
    <source>
        <dbReference type="ARBA" id="ARBA00023242"/>
    </source>
</evidence>
<dbReference type="Gene3D" id="3.40.50.10810">
    <property type="entry name" value="Tandem AAA-ATPase domain"/>
    <property type="match status" value="1"/>
</dbReference>
<evidence type="ECO:0000256" key="1">
    <source>
        <dbReference type="ARBA" id="ARBA00004123"/>
    </source>
</evidence>
<dbReference type="CDD" id="cd18793">
    <property type="entry name" value="SF2_C_SNF"/>
    <property type="match status" value="1"/>
</dbReference>
<feature type="compositionally biased region" description="Acidic residues" evidence="9">
    <location>
        <begin position="734"/>
        <end position="746"/>
    </location>
</feature>
<feature type="domain" description="Helicase ATP-binding" evidence="10">
    <location>
        <begin position="858"/>
        <end position="1044"/>
    </location>
</feature>
<evidence type="ECO:0000256" key="5">
    <source>
        <dbReference type="ARBA" id="ARBA00022806"/>
    </source>
</evidence>
<feature type="compositionally biased region" description="Basic and acidic residues" evidence="9">
    <location>
        <begin position="638"/>
        <end position="653"/>
    </location>
</feature>
<dbReference type="Pfam" id="PF00271">
    <property type="entry name" value="Helicase_C"/>
    <property type="match status" value="1"/>
</dbReference>
<comment type="similarity">
    <text evidence="2">Belongs to the SNF2/RAD54 helicase family.</text>
</comment>
<protein>
    <recommendedName>
        <fullName evidence="14">Transcriptional regulator ATRX</fullName>
    </recommendedName>
</protein>
<evidence type="ECO:0000256" key="2">
    <source>
        <dbReference type="ARBA" id="ARBA00007025"/>
    </source>
</evidence>
<feature type="compositionally biased region" description="Basic and acidic residues" evidence="9">
    <location>
        <begin position="749"/>
        <end position="763"/>
    </location>
</feature>
<dbReference type="InterPro" id="IPR038718">
    <property type="entry name" value="SNF2-like_sf"/>
</dbReference>
<feature type="compositionally biased region" description="Basic and acidic residues" evidence="9">
    <location>
        <begin position="409"/>
        <end position="424"/>
    </location>
</feature>
<dbReference type="GO" id="GO:0003677">
    <property type="term" value="F:DNA binding"/>
    <property type="evidence" value="ECO:0007669"/>
    <property type="project" value="UniProtKB-KW"/>
</dbReference>
<keyword evidence="3" id="KW-0547">Nucleotide-binding</keyword>
<keyword evidence="4" id="KW-0378">Hydrolase</keyword>
<evidence type="ECO:0000313" key="12">
    <source>
        <dbReference type="EMBL" id="KAL3273263.1"/>
    </source>
</evidence>
<dbReference type="PROSITE" id="PS51194">
    <property type="entry name" value="HELICASE_CTER"/>
    <property type="match status" value="1"/>
</dbReference>
<keyword evidence="13" id="KW-1185">Reference proteome</keyword>
<proteinExistence type="inferred from homology"/>
<accession>A0ABD2N3T0</accession>
<feature type="region of interest" description="Disordered" evidence="9">
    <location>
        <begin position="609"/>
        <end position="763"/>
    </location>
</feature>
<evidence type="ECO:0000256" key="7">
    <source>
        <dbReference type="ARBA" id="ARBA00023125"/>
    </source>
</evidence>
<organism evidence="12 13">
    <name type="scientific">Cryptolaemus montrouzieri</name>
    <dbReference type="NCBI Taxonomy" id="559131"/>
    <lineage>
        <taxon>Eukaryota</taxon>
        <taxon>Metazoa</taxon>
        <taxon>Ecdysozoa</taxon>
        <taxon>Arthropoda</taxon>
        <taxon>Hexapoda</taxon>
        <taxon>Insecta</taxon>
        <taxon>Pterygota</taxon>
        <taxon>Neoptera</taxon>
        <taxon>Endopterygota</taxon>
        <taxon>Coleoptera</taxon>
        <taxon>Polyphaga</taxon>
        <taxon>Cucujiformia</taxon>
        <taxon>Coccinelloidea</taxon>
        <taxon>Coccinellidae</taxon>
        <taxon>Scymninae</taxon>
        <taxon>Scymnini</taxon>
        <taxon>Cryptolaemus</taxon>
    </lineage>
</organism>
<evidence type="ECO:0000313" key="13">
    <source>
        <dbReference type="Proteomes" id="UP001516400"/>
    </source>
</evidence>
<dbReference type="SUPFAM" id="SSF52540">
    <property type="entry name" value="P-loop containing nucleoside triphosphate hydrolases"/>
    <property type="match status" value="2"/>
</dbReference>
<dbReference type="PANTHER" id="PTHR45797">
    <property type="entry name" value="RAD54-LIKE"/>
    <property type="match status" value="1"/>
</dbReference>
<dbReference type="GO" id="GO:0004386">
    <property type="term" value="F:helicase activity"/>
    <property type="evidence" value="ECO:0007669"/>
    <property type="project" value="UniProtKB-KW"/>
</dbReference>
<comment type="subcellular location">
    <subcellularLocation>
        <location evidence="1">Nucleus</location>
    </subcellularLocation>
</comment>
<keyword evidence="8" id="KW-0539">Nucleus</keyword>
<feature type="compositionally biased region" description="Low complexity" evidence="9">
    <location>
        <begin position="709"/>
        <end position="718"/>
    </location>
</feature>
<feature type="region of interest" description="Disordered" evidence="9">
    <location>
        <begin position="169"/>
        <end position="193"/>
    </location>
</feature>
<dbReference type="Proteomes" id="UP001516400">
    <property type="component" value="Unassembled WGS sequence"/>
</dbReference>
<evidence type="ECO:0000259" key="11">
    <source>
        <dbReference type="PROSITE" id="PS51194"/>
    </source>
</evidence>
<keyword evidence="5" id="KW-0347">Helicase</keyword>
<dbReference type="InterPro" id="IPR000330">
    <property type="entry name" value="SNF2_N"/>
</dbReference>
<evidence type="ECO:0008006" key="14">
    <source>
        <dbReference type="Google" id="ProtNLM"/>
    </source>
</evidence>
<feature type="compositionally biased region" description="Polar residues" evidence="9">
    <location>
        <begin position="384"/>
        <end position="408"/>
    </location>
</feature>
<dbReference type="GO" id="GO:0005524">
    <property type="term" value="F:ATP binding"/>
    <property type="evidence" value="ECO:0007669"/>
    <property type="project" value="UniProtKB-KW"/>
</dbReference>
<feature type="compositionally biased region" description="Basic residues" evidence="9">
    <location>
        <begin position="671"/>
        <end position="680"/>
    </location>
</feature>
<dbReference type="GO" id="GO:0016787">
    <property type="term" value="F:hydrolase activity"/>
    <property type="evidence" value="ECO:0007669"/>
    <property type="project" value="UniProtKB-KW"/>
</dbReference>
<dbReference type="InterPro" id="IPR049730">
    <property type="entry name" value="SNF2/RAD54-like_C"/>
</dbReference>
<feature type="region of interest" description="Disordered" evidence="9">
    <location>
        <begin position="384"/>
        <end position="424"/>
    </location>
</feature>
<dbReference type="Pfam" id="PF00176">
    <property type="entry name" value="SNF2-rel_dom"/>
    <property type="match status" value="1"/>
</dbReference>
<name>A0ABD2N3T0_9CUCU</name>
<keyword evidence="6" id="KW-0067">ATP-binding</keyword>
<feature type="compositionally biased region" description="Polar residues" evidence="9">
    <location>
        <begin position="1659"/>
        <end position="1691"/>
    </location>
</feature>
<dbReference type="GO" id="GO:0005634">
    <property type="term" value="C:nucleus"/>
    <property type="evidence" value="ECO:0007669"/>
    <property type="project" value="UniProtKB-SubCell"/>
</dbReference>
<dbReference type="InterPro" id="IPR027417">
    <property type="entry name" value="P-loop_NTPase"/>
</dbReference>
<keyword evidence="7" id="KW-0238">DNA-binding</keyword>
<dbReference type="EMBL" id="JABFTP020000062">
    <property type="protein sequence ID" value="KAL3273263.1"/>
    <property type="molecule type" value="Genomic_DNA"/>
</dbReference>
<evidence type="ECO:0000256" key="4">
    <source>
        <dbReference type="ARBA" id="ARBA00022801"/>
    </source>
</evidence>
<reference evidence="12 13" key="1">
    <citation type="journal article" date="2021" name="BMC Biol.">
        <title>Horizontally acquired antibacterial genes associated with adaptive radiation of ladybird beetles.</title>
        <authorList>
            <person name="Li H.S."/>
            <person name="Tang X.F."/>
            <person name="Huang Y.H."/>
            <person name="Xu Z.Y."/>
            <person name="Chen M.L."/>
            <person name="Du X.Y."/>
            <person name="Qiu B.Y."/>
            <person name="Chen P.T."/>
            <person name="Zhang W."/>
            <person name="Slipinski A."/>
            <person name="Escalona H.E."/>
            <person name="Waterhouse R.M."/>
            <person name="Zwick A."/>
            <person name="Pang H."/>
        </authorList>
    </citation>
    <scope>NUCLEOTIDE SEQUENCE [LARGE SCALE GENOMIC DNA]</scope>
    <source>
        <strain evidence="12">SYSU2018</strain>
    </source>
</reference>
<dbReference type="Gene3D" id="3.40.50.300">
    <property type="entry name" value="P-loop containing nucleotide triphosphate hydrolases"/>
    <property type="match status" value="1"/>
</dbReference>
<evidence type="ECO:0000259" key="10">
    <source>
        <dbReference type="PROSITE" id="PS51192"/>
    </source>
</evidence>
<feature type="compositionally biased region" description="Basic and acidic residues" evidence="9">
    <location>
        <begin position="179"/>
        <end position="193"/>
    </location>
</feature>
<evidence type="ECO:0000256" key="9">
    <source>
        <dbReference type="SAM" id="MobiDB-lite"/>
    </source>
</evidence>
<feature type="region of interest" description="Disordered" evidence="9">
    <location>
        <begin position="1580"/>
        <end position="1691"/>
    </location>
</feature>
<dbReference type="InterPro" id="IPR044574">
    <property type="entry name" value="ARIP4-like"/>
</dbReference>
<comment type="caution">
    <text evidence="12">The sequence shown here is derived from an EMBL/GenBank/DDBJ whole genome shotgun (WGS) entry which is preliminary data.</text>
</comment>
<dbReference type="PANTHER" id="PTHR45797:SF3">
    <property type="entry name" value="TRANSCRIPTIONAL REGULATOR ATRX HOMOLOG"/>
    <property type="match status" value="1"/>
</dbReference>
<dbReference type="PROSITE" id="PS51192">
    <property type="entry name" value="HELICASE_ATP_BIND_1"/>
    <property type="match status" value="1"/>
</dbReference>